<dbReference type="PANTHER" id="PTHR13707">
    <property type="entry name" value="KETOACID-COENZYME A TRANSFERASE"/>
    <property type="match status" value="1"/>
</dbReference>
<dbReference type="Gene3D" id="3.40.1080.10">
    <property type="entry name" value="Glutaconate Coenzyme A-transferase"/>
    <property type="match status" value="1"/>
</dbReference>
<evidence type="ECO:0000256" key="1">
    <source>
        <dbReference type="ARBA" id="ARBA00022679"/>
    </source>
</evidence>
<dbReference type="STRING" id="112901.SAMN04488500_103262"/>
<sequence>MSKVISIEQAMDKVQDSSVIMIGGFLAVGTPERLIDAVVSKGYKHLTVIANDTGFPDRGIGKLVVNRQVKKAIVSHVGTNPETGRQMNANELEVELSPQGTLIERIRSGGAGLGGVLTPTGVGTVVADGKPTITIDGRLFLLEKPLRADVALVKAHKADTDGNLVFRMSTRNFNPQIATAADVVIAEVEKIVPVGELAPDEVMVPGIFISSIVQA</sequence>
<name>A0A1W1ZF19_9FIRM</name>
<dbReference type="RefSeq" id="WP_084574587.1">
    <property type="nucleotide sequence ID" value="NZ_CP155572.1"/>
</dbReference>
<dbReference type="PANTHER" id="PTHR13707:SF60">
    <property type="entry name" value="ACETATE COA-TRANSFERASE SUBUNIT ALPHA"/>
    <property type="match status" value="1"/>
</dbReference>
<keyword evidence="3" id="KW-1185">Reference proteome</keyword>
<dbReference type="NCBIfam" id="TIGR02429">
    <property type="entry name" value="pcaI_scoA_fam"/>
    <property type="match status" value="1"/>
</dbReference>
<proteinExistence type="predicted"/>
<dbReference type="OrthoDB" id="9777193at2"/>
<dbReference type="GO" id="GO:0008410">
    <property type="term" value="F:CoA-transferase activity"/>
    <property type="evidence" value="ECO:0007669"/>
    <property type="project" value="InterPro"/>
</dbReference>
<evidence type="ECO:0000313" key="3">
    <source>
        <dbReference type="Proteomes" id="UP000192738"/>
    </source>
</evidence>
<dbReference type="InterPro" id="IPR012792">
    <property type="entry name" value="3-oxoacid_CoA-transf_A"/>
</dbReference>
<accession>A0A1W1ZF19</accession>
<dbReference type="Pfam" id="PF01144">
    <property type="entry name" value="CoA_trans"/>
    <property type="match status" value="1"/>
</dbReference>
<dbReference type="InterPro" id="IPR004165">
    <property type="entry name" value="CoA_trans_fam_I"/>
</dbReference>
<dbReference type="InterPro" id="IPR037171">
    <property type="entry name" value="NagB/RpiA_transferase-like"/>
</dbReference>
<keyword evidence="1 2" id="KW-0808">Transferase</keyword>
<dbReference type="AlphaFoldDB" id="A0A1W1ZF19"/>
<evidence type="ECO:0000313" key="2">
    <source>
        <dbReference type="EMBL" id="SMC47075.1"/>
    </source>
</evidence>
<gene>
    <name evidence="2" type="ORF">SAMN04488500_103262</name>
</gene>
<organism evidence="2 3">
    <name type="scientific">Sporomusa malonica</name>
    <dbReference type="NCBI Taxonomy" id="112901"/>
    <lineage>
        <taxon>Bacteria</taxon>
        <taxon>Bacillati</taxon>
        <taxon>Bacillota</taxon>
        <taxon>Negativicutes</taxon>
        <taxon>Selenomonadales</taxon>
        <taxon>Sporomusaceae</taxon>
        <taxon>Sporomusa</taxon>
    </lineage>
</organism>
<dbReference type="SMART" id="SM00882">
    <property type="entry name" value="CoA_trans"/>
    <property type="match status" value="1"/>
</dbReference>
<dbReference type="Proteomes" id="UP000192738">
    <property type="component" value="Unassembled WGS sequence"/>
</dbReference>
<dbReference type="SUPFAM" id="SSF100950">
    <property type="entry name" value="NagB/RpiA/CoA transferase-like"/>
    <property type="match status" value="1"/>
</dbReference>
<dbReference type="EMBL" id="FWXI01000003">
    <property type="protein sequence ID" value="SMC47075.1"/>
    <property type="molecule type" value="Genomic_DNA"/>
</dbReference>
<reference evidence="2 3" key="1">
    <citation type="submission" date="2017-04" db="EMBL/GenBank/DDBJ databases">
        <authorList>
            <person name="Afonso C.L."/>
            <person name="Miller P.J."/>
            <person name="Scott M.A."/>
            <person name="Spackman E."/>
            <person name="Goraichik I."/>
            <person name="Dimitrov K.M."/>
            <person name="Suarez D.L."/>
            <person name="Swayne D.E."/>
        </authorList>
    </citation>
    <scope>NUCLEOTIDE SEQUENCE [LARGE SCALE GENOMIC DNA]</scope>
    <source>
        <strain evidence="2 3">DSM 5090</strain>
    </source>
</reference>
<protein>
    <submittedName>
        <fullName evidence="2">Acetate CoA/acetoacetate CoA-transferase alpha subunit</fullName>
    </submittedName>
</protein>